<proteinExistence type="predicted"/>
<dbReference type="EnsemblPlants" id="EMT19829">
    <property type="protein sequence ID" value="EMT19829"/>
    <property type="gene ID" value="F775_24853"/>
</dbReference>
<protein>
    <submittedName>
        <fullName evidence="1">Uncharacterized protein</fullName>
    </submittedName>
</protein>
<reference evidence="1" key="1">
    <citation type="submission" date="2015-06" db="UniProtKB">
        <authorList>
            <consortium name="EnsemblPlants"/>
        </authorList>
    </citation>
    <scope>IDENTIFICATION</scope>
</reference>
<name>R7WG91_AEGTA</name>
<dbReference type="AlphaFoldDB" id="R7WG91"/>
<evidence type="ECO:0000313" key="1">
    <source>
        <dbReference type="EnsemblPlants" id="EMT19829"/>
    </source>
</evidence>
<sequence length="122" mass="13534">MPNHVFQRTPAQLGTTKARRIKIWMARLTLGYLFHLPVDCHLSRRRKGWRDMAAATGAGGCQIEVHPVPGLPRPAPPRYRGNSKVKIVMPGLGLGDEGQARFLPMGSGKLLHMEIQGKHISH</sequence>
<organism evidence="1">
    <name type="scientific">Aegilops tauschii</name>
    <name type="common">Tausch's goatgrass</name>
    <name type="synonym">Aegilops squarrosa</name>
    <dbReference type="NCBI Taxonomy" id="37682"/>
    <lineage>
        <taxon>Eukaryota</taxon>
        <taxon>Viridiplantae</taxon>
        <taxon>Streptophyta</taxon>
        <taxon>Embryophyta</taxon>
        <taxon>Tracheophyta</taxon>
        <taxon>Spermatophyta</taxon>
        <taxon>Magnoliopsida</taxon>
        <taxon>Liliopsida</taxon>
        <taxon>Poales</taxon>
        <taxon>Poaceae</taxon>
        <taxon>BOP clade</taxon>
        <taxon>Pooideae</taxon>
        <taxon>Triticodae</taxon>
        <taxon>Triticeae</taxon>
        <taxon>Triticinae</taxon>
        <taxon>Aegilops</taxon>
    </lineage>
</organism>
<accession>R7WG91</accession>